<dbReference type="EMBL" id="AP024601">
    <property type="protein sequence ID" value="BCU81800.1"/>
    <property type="molecule type" value="Genomic_DNA"/>
</dbReference>
<dbReference type="RefSeq" id="WP_212774966.1">
    <property type="nucleotide sequence ID" value="NZ_AP024601.1"/>
</dbReference>
<evidence type="ECO:0000313" key="10">
    <source>
        <dbReference type="Proteomes" id="UP000677436"/>
    </source>
</evidence>
<reference evidence="9" key="2">
    <citation type="journal article" date="2021" name="Microbiol. Resour. Announc.">
        <title>Complete Genome Sequence of Polycladomyces abyssicola JIR-001T, Isolated from Hemipelagic Sediment in Deep Seawater.</title>
        <authorList>
            <person name="Tsubouchi T."/>
            <person name="Kaneko Y."/>
        </authorList>
    </citation>
    <scope>NUCLEOTIDE SEQUENCE</scope>
    <source>
        <strain evidence="9">JIR-001</strain>
    </source>
</reference>
<comment type="cofactor">
    <cofactor evidence="1 7">
        <name>pyridoxal 5'-phosphate</name>
        <dbReference type="ChEBI" id="CHEBI:597326"/>
    </cofactor>
</comment>
<dbReference type="Pfam" id="PF00155">
    <property type="entry name" value="Aminotran_1_2"/>
    <property type="match status" value="1"/>
</dbReference>
<evidence type="ECO:0000259" key="8">
    <source>
        <dbReference type="Pfam" id="PF00155"/>
    </source>
</evidence>
<dbReference type="Gene3D" id="3.90.1150.10">
    <property type="entry name" value="Aspartate Aminotransferase, domain 1"/>
    <property type="match status" value="1"/>
</dbReference>
<evidence type="ECO:0000256" key="5">
    <source>
        <dbReference type="ARBA" id="ARBA00022898"/>
    </source>
</evidence>
<dbReference type="KEGG" id="pabs:JIR001_15830"/>
<sequence length="367" mass="41261">MKPKAAIRGLPVYQPGKPLEEVKRELGLKEVIKLASNENPFGCSPAVWESLAAEREFFAMYPEGTAPDLRRELARHLGVDEARLIFGNGSDEVVQMLARAYLEPGCESVMADRTFPRYETLTRMEGATPVEVPLVDGTHDLEAMASAVNERTRIVWICNPNNPTGTIVARDALVRFLDRMPEHVLVVVDEAYYEYVTDPAYPDTVSLLDRYPQLFILRTFSKIYGLAAFRIGYGIGHPDVVTELNRVREPFNVNRLAQRAARAALADQAFVERCRRLNREGVETISRQLHEWGLHHFPSHGNFVLLDTGKPADEVFQSLLKQGIIVRSGEALGYPTYIRVTVGSPEQNARFLDALAVCLGRQRNEVR</sequence>
<accession>A0A8D5UEP5</accession>
<dbReference type="InterPro" id="IPR050106">
    <property type="entry name" value="HistidinolP_aminotransfase"/>
</dbReference>
<evidence type="ECO:0000256" key="4">
    <source>
        <dbReference type="ARBA" id="ARBA00022679"/>
    </source>
</evidence>
<comment type="catalytic activity">
    <reaction evidence="7">
        <text>L-histidinol phosphate + 2-oxoglutarate = 3-(imidazol-4-yl)-2-oxopropyl phosphate + L-glutamate</text>
        <dbReference type="Rhea" id="RHEA:23744"/>
        <dbReference type="ChEBI" id="CHEBI:16810"/>
        <dbReference type="ChEBI" id="CHEBI:29985"/>
        <dbReference type="ChEBI" id="CHEBI:57766"/>
        <dbReference type="ChEBI" id="CHEBI:57980"/>
        <dbReference type="EC" id="2.6.1.9"/>
    </reaction>
</comment>
<evidence type="ECO:0000313" key="9">
    <source>
        <dbReference type="EMBL" id="BCU81800.1"/>
    </source>
</evidence>
<keyword evidence="10" id="KW-1185">Reference proteome</keyword>
<dbReference type="Proteomes" id="UP000677436">
    <property type="component" value="Chromosome"/>
</dbReference>
<dbReference type="PANTHER" id="PTHR43643:SF3">
    <property type="entry name" value="HISTIDINOL-PHOSPHATE AMINOTRANSFERASE"/>
    <property type="match status" value="1"/>
</dbReference>
<keyword evidence="7" id="KW-0028">Amino-acid biosynthesis</keyword>
<dbReference type="CDD" id="cd00609">
    <property type="entry name" value="AAT_like"/>
    <property type="match status" value="1"/>
</dbReference>
<dbReference type="InterPro" id="IPR005861">
    <property type="entry name" value="HisP_aminotrans"/>
</dbReference>
<dbReference type="NCBIfam" id="TIGR01141">
    <property type="entry name" value="hisC"/>
    <property type="match status" value="1"/>
</dbReference>
<dbReference type="GO" id="GO:0004400">
    <property type="term" value="F:histidinol-phosphate transaminase activity"/>
    <property type="evidence" value="ECO:0007669"/>
    <property type="project" value="UniProtKB-UniRule"/>
</dbReference>
<dbReference type="PANTHER" id="PTHR43643">
    <property type="entry name" value="HISTIDINOL-PHOSPHATE AMINOTRANSFERASE 2"/>
    <property type="match status" value="1"/>
</dbReference>
<dbReference type="InterPro" id="IPR004839">
    <property type="entry name" value="Aminotransferase_I/II_large"/>
</dbReference>
<comment type="subunit">
    <text evidence="2 7">Homodimer.</text>
</comment>
<dbReference type="Gene3D" id="3.40.640.10">
    <property type="entry name" value="Type I PLP-dependent aspartate aminotransferase-like (Major domain)"/>
    <property type="match status" value="1"/>
</dbReference>
<comment type="similarity">
    <text evidence="7">Belongs to the class-II pyridoxal-phosphate-dependent aminotransferase family. Histidinol-phosphate aminotransferase subfamily.</text>
</comment>
<evidence type="ECO:0000256" key="6">
    <source>
        <dbReference type="ARBA" id="ARBA00023102"/>
    </source>
</evidence>
<dbReference type="HAMAP" id="MF_01023">
    <property type="entry name" value="HisC_aminotrans_2"/>
    <property type="match status" value="1"/>
</dbReference>
<feature type="modified residue" description="N6-(pyridoxal phosphate)lysine" evidence="7">
    <location>
        <position position="222"/>
    </location>
</feature>
<dbReference type="EC" id="2.6.1.9" evidence="7"/>
<evidence type="ECO:0000256" key="1">
    <source>
        <dbReference type="ARBA" id="ARBA00001933"/>
    </source>
</evidence>
<keyword evidence="3 7" id="KW-0032">Aminotransferase</keyword>
<evidence type="ECO:0000256" key="7">
    <source>
        <dbReference type="HAMAP-Rule" id="MF_01023"/>
    </source>
</evidence>
<keyword evidence="6 7" id="KW-0368">Histidine biosynthesis</keyword>
<feature type="domain" description="Aminotransferase class I/classII large" evidence="8">
    <location>
        <begin position="30"/>
        <end position="355"/>
    </location>
</feature>
<reference evidence="9" key="1">
    <citation type="journal article" date="2013" name="Int. J. Syst. Evol. Microbiol.">
        <title>Polycladomyces abyssicola gen. nov., sp. nov., a thermophilic filamentous bacterium isolated from hemipelagic sediment.</title>
        <authorList>
            <person name="Tsubouchi T."/>
            <person name="Shimane Y."/>
            <person name="Mori K."/>
            <person name="Usui K."/>
            <person name="Hiraki T."/>
            <person name="Tame A."/>
            <person name="Uematsu K."/>
            <person name="Maruyama T."/>
            <person name="Hatada Y."/>
        </authorList>
    </citation>
    <scope>NUCLEOTIDE SEQUENCE</scope>
    <source>
        <strain evidence="9">JIR-001</strain>
    </source>
</reference>
<dbReference type="InterPro" id="IPR015424">
    <property type="entry name" value="PyrdxlP-dep_Trfase"/>
</dbReference>
<dbReference type="InterPro" id="IPR015421">
    <property type="entry name" value="PyrdxlP-dep_Trfase_major"/>
</dbReference>
<dbReference type="GO" id="GO:0030170">
    <property type="term" value="F:pyridoxal phosphate binding"/>
    <property type="evidence" value="ECO:0007669"/>
    <property type="project" value="InterPro"/>
</dbReference>
<proteinExistence type="inferred from homology"/>
<protein>
    <recommendedName>
        <fullName evidence="7">Histidinol-phosphate aminotransferase</fullName>
        <ecNumber evidence="7">2.6.1.9</ecNumber>
    </recommendedName>
    <alternativeName>
        <fullName evidence="7">Imidazole acetol-phosphate transaminase</fullName>
    </alternativeName>
</protein>
<keyword evidence="4 7" id="KW-0808">Transferase</keyword>
<dbReference type="SUPFAM" id="SSF53383">
    <property type="entry name" value="PLP-dependent transferases"/>
    <property type="match status" value="1"/>
</dbReference>
<evidence type="ECO:0000256" key="3">
    <source>
        <dbReference type="ARBA" id="ARBA00022576"/>
    </source>
</evidence>
<organism evidence="9 10">
    <name type="scientific">Polycladomyces abyssicola</name>
    <dbReference type="NCBI Taxonomy" id="1125966"/>
    <lineage>
        <taxon>Bacteria</taxon>
        <taxon>Bacillati</taxon>
        <taxon>Bacillota</taxon>
        <taxon>Bacilli</taxon>
        <taxon>Bacillales</taxon>
        <taxon>Thermoactinomycetaceae</taxon>
        <taxon>Polycladomyces</taxon>
    </lineage>
</organism>
<dbReference type="InterPro" id="IPR015422">
    <property type="entry name" value="PyrdxlP-dep_Trfase_small"/>
</dbReference>
<keyword evidence="5 7" id="KW-0663">Pyridoxal phosphate</keyword>
<dbReference type="GO" id="GO:0000105">
    <property type="term" value="P:L-histidine biosynthetic process"/>
    <property type="evidence" value="ECO:0007669"/>
    <property type="project" value="UniProtKB-UniRule"/>
</dbReference>
<comment type="pathway">
    <text evidence="7">Amino-acid biosynthesis; L-histidine biosynthesis; L-histidine from 5-phospho-alpha-D-ribose 1-diphosphate: step 7/9.</text>
</comment>
<evidence type="ECO:0000256" key="2">
    <source>
        <dbReference type="ARBA" id="ARBA00011738"/>
    </source>
</evidence>
<gene>
    <name evidence="7 9" type="primary">hisC</name>
    <name evidence="9" type="ORF">JIR001_15830</name>
</gene>
<name>A0A8D5UEP5_9BACL</name>
<dbReference type="UniPathway" id="UPA00031">
    <property type="reaction ID" value="UER00012"/>
</dbReference>
<dbReference type="AlphaFoldDB" id="A0A8D5UEP5"/>